<comment type="subcellular location">
    <subcellularLocation>
        <location evidence="1">Nucleus</location>
    </subcellularLocation>
</comment>
<dbReference type="EnsemblProtists" id="HpaT802652">
    <property type="protein sequence ID" value="HpaP802652"/>
    <property type="gene ID" value="HpaG802652"/>
</dbReference>
<feature type="compositionally biased region" description="Low complexity" evidence="5">
    <location>
        <begin position="24"/>
        <end position="38"/>
    </location>
</feature>
<evidence type="ECO:0000313" key="7">
    <source>
        <dbReference type="Proteomes" id="UP000011713"/>
    </source>
</evidence>
<evidence type="ECO:0000313" key="6">
    <source>
        <dbReference type="EnsemblProtists" id="HpaP802652"/>
    </source>
</evidence>
<evidence type="ECO:0000256" key="4">
    <source>
        <dbReference type="ARBA" id="ARBA00023242"/>
    </source>
</evidence>
<organism evidence="6 7">
    <name type="scientific">Hyaloperonospora arabidopsidis (strain Emoy2)</name>
    <name type="common">Downy mildew agent</name>
    <name type="synonym">Peronospora arabidopsidis</name>
    <dbReference type="NCBI Taxonomy" id="559515"/>
    <lineage>
        <taxon>Eukaryota</taxon>
        <taxon>Sar</taxon>
        <taxon>Stramenopiles</taxon>
        <taxon>Oomycota</taxon>
        <taxon>Peronosporomycetes</taxon>
        <taxon>Peronosporales</taxon>
        <taxon>Peronosporaceae</taxon>
        <taxon>Hyaloperonospora</taxon>
    </lineage>
</organism>
<dbReference type="Proteomes" id="UP000011713">
    <property type="component" value="Unassembled WGS sequence"/>
</dbReference>
<feature type="compositionally biased region" description="Basic and acidic residues" evidence="5">
    <location>
        <begin position="10"/>
        <end position="21"/>
    </location>
</feature>
<feature type="compositionally biased region" description="Basic and acidic residues" evidence="5">
    <location>
        <begin position="83"/>
        <end position="96"/>
    </location>
</feature>
<dbReference type="SUPFAM" id="SSF50978">
    <property type="entry name" value="WD40 repeat-like"/>
    <property type="match status" value="1"/>
</dbReference>
<reference evidence="6" key="2">
    <citation type="submission" date="2015-06" db="UniProtKB">
        <authorList>
            <consortium name="EnsemblProtists"/>
        </authorList>
    </citation>
    <scope>IDENTIFICATION</scope>
    <source>
        <strain evidence="6">Emoy2</strain>
    </source>
</reference>
<dbReference type="STRING" id="559515.M4B8P5"/>
<name>M4B8P5_HYAAE</name>
<feature type="region of interest" description="Disordered" evidence="5">
    <location>
        <begin position="1"/>
        <end position="105"/>
    </location>
</feature>
<dbReference type="InterPro" id="IPR001680">
    <property type="entry name" value="WD40_rpt"/>
</dbReference>
<keyword evidence="2" id="KW-0853">WD repeat</keyword>
<keyword evidence="4" id="KW-0539">Nucleus</keyword>
<feature type="compositionally biased region" description="Polar residues" evidence="5">
    <location>
        <begin position="73"/>
        <end position="82"/>
    </location>
</feature>
<sequence>MWNQALRRVVRAEERQFDTRRRQQLAQATASASSSSTAIPPVSGVAPGGSQAPSTTATAPPEARTTKTDKNQILETENSVVHTESETHNNDNNHNQDDEEDEEDGDYLQKHLLSRSTSAWSCLEDTQQANCLALNASLTLLAVGERDGRVTIWDNTTIRVITRELDPTLIAVPIIYEQSDVQTRKRDSGEAPTGGEQNEGLAAANGLVEGRKKEKKEEEEEEVKTLEMEETATARNEDNEEGIGGRDETGRGGAVLTLVDLQVVKTALKVVSQCAWSCDSQWLFAGCEEKSTRRARLCVWNVEAATLVSAFQFDGTITALSTHPLDPTLVVVSYWNSRPVLLDVVSGKRIVLESVPLENEEMPQSTPQSNSKHPMLASCARYGRSGKRIYCATSKSTLAVLDAATLQCLDSLKLNVIVQFVDLCVNLRETAMLLTSSKGIHEFAMDSTTATATSQHACDAACTGATKHPIGVREVALHSTGAVRAPWAVCCFSGGEEFVVGTPVVRHRHVGENGLFTWHRASKIGRTAAQHNTGVKDGVLALAWDRSRQSVLAVSTSGALHVLEEQFTTTWPGAMYPAGFRLITDNEVYLDVFDRDAEERKREKEELTEVAKRSPVDVFTVKSPSSEFPSECDMADAETSATKLCYIPAIPIEHYHRQHLHQLHGGGHNEDNDFGLSQSVFEPLKSALVEQEKKNARKSRSGVGKVQKRRRK</sequence>
<dbReference type="InterPro" id="IPR036322">
    <property type="entry name" value="WD40_repeat_dom_sf"/>
</dbReference>
<dbReference type="EMBL" id="JH597989">
    <property type="status" value="NOT_ANNOTATED_CDS"/>
    <property type="molecule type" value="Genomic_DNA"/>
</dbReference>
<evidence type="ECO:0000256" key="1">
    <source>
        <dbReference type="ARBA" id="ARBA00004123"/>
    </source>
</evidence>
<protein>
    <submittedName>
        <fullName evidence="6">Uncharacterized protein</fullName>
    </submittedName>
</protein>
<dbReference type="InterPro" id="IPR037850">
    <property type="entry name" value="RBBP5/Swd1"/>
</dbReference>
<keyword evidence="7" id="KW-1185">Reference proteome</keyword>
<dbReference type="InParanoid" id="M4B8P5"/>
<feature type="compositionally biased region" description="Low complexity" evidence="5">
    <location>
        <begin position="52"/>
        <end position="63"/>
    </location>
</feature>
<dbReference type="SMART" id="SM00320">
    <property type="entry name" value="WD40"/>
    <property type="match status" value="5"/>
</dbReference>
<dbReference type="OMA" id="YCATSKS"/>
<evidence type="ECO:0000256" key="5">
    <source>
        <dbReference type="SAM" id="MobiDB-lite"/>
    </source>
</evidence>
<dbReference type="GO" id="GO:0048188">
    <property type="term" value="C:Set1C/COMPASS complex"/>
    <property type="evidence" value="ECO:0007669"/>
    <property type="project" value="InterPro"/>
</dbReference>
<feature type="region of interest" description="Disordered" evidence="5">
    <location>
        <begin position="181"/>
        <end position="249"/>
    </location>
</feature>
<evidence type="ECO:0000256" key="3">
    <source>
        <dbReference type="ARBA" id="ARBA00022737"/>
    </source>
</evidence>
<keyword evidence="3" id="KW-0677">Repeat</keyword>
<dbReference type="InterPro" id="IPR015943">
    <property type="entry name" value="WD40/YVTN_repeat-like_dom_sf"/>
</dbReference>
<dbReference type="PANTHER" id="PTHR44040">
    <property type="entry name" value="RETINOBLASTOMA-BINDING PROTEIN 5"/>
    <property type="match status" value="1"/>
</dbReference>
<dbReference type="AlphaFoldDB" id="M4B8P5"/>
<dbReference type="VEuPathDB" id="FungiDB:HpaG802652"/>
<dbReference type="PANTHER" id="PTHR44040:SF1">
    <property type="entry name" value="RETINOBLASTOMA-BINDING PROTEIN 5"/>
    <property type="match status" value="1"/>
</dbReference>
<evidence type="ECO:0000256" key="2">
    <source>
        <dbReference type="ARBA" id="ARBA00022574"/>
    </source>
</evidence>
<reference evidence="7" key="1">
    <citation type="journal article" date="2010" name="Science">
        <title>Signatures of adaptation to obligate biotrophy in the Hyaloperonospora arabidopsidis genome.</title>
        <authorList>
            <person name="Baxter L."/>
            <person name="Tripathy S."/>
            <person name="Ishaque N."/>
            <person name="Boot N."/>
            <person name="Cabral A."/>
            <person name="Kemen E."/>
            <person name="Thines M."/>
            <person name="Ah-Fong A."/>
            <person name="Anderson R."/>
            <person name="Badejoko W."/>
            <person name="Bittner-Eddy P."/>
            <person name="Boore J.L."/>
            <person name="Chibucos M.C."/>
            <person name="Coates M."/>
            <person name="Dehal P."/>
            <person name="Delehaunty K."/>
            <person name="Dong S."/>
            <person name="Downton P."/>
            <person name="Dumas B."/>
            <person name="Fabro G."/>
            <person name="Fronick C."/>
            <person name="Fuerstenberg S.I."/>
            <person name="Fulton L."/>
            <person name="Gaulin E."/>
            <person name="Govers F."/>
            <person name="Hughes L."/>
            <person name="Humphray S."/>
            <person name="Jiang R.H."/>
            <person name="Judelson H."/>
            <person name="Kamoun S."/>
            <person name="Kyung K."/>
            <person name="Meijer H."/>
            <person name="Minx P."/>
            <person name="Morris P."/>
            <person name="Nelson J."/>
            <person name="Phuntumart V."/>
            <person name="Qutob D."/>
            <person name="Rehmany A."/>
            <person name="Rougon-Cardoso A."/>
            <person name="Ryden P."/>
            <person name="Torto-Alalibo T."/>
            <person name="Studholme D."/>
            <person name="Wang Y."/>
            <person name="Win J."/>
            <person name="Wood J."/>
            <person name="Clifton S.W."/>
            <person name="Rogers J."/>
            <person name="Van den Ackerveken G."/>
            <person name="Jones J.D."/>
            <person name="McDowell J.M."/>
            <person name="Beynon J."/>
            <person name="Tyler B.M."/>
        </authorList>
    </citation>
    <scope>NUCLEOTIDE SEQUENCE [LARGE SCALE GENOMIC DNA]</scope>
    <source>
        <strain evidence="7">Emoy2</strain>
    </source>
</reference>
<dbReference type="eggNOG" id="KOG1273">
    <property type="taxonomic scope" value="Eukaryota"/>
</dbReference>
<accession>M4B8P5</accession>
<proteinExistence type="predicted"/>
<feature type="region of interest" description="Disordered" evidence="5">
    <location>
        <begin position="687"/>
        <end position="712"/>
    </location>
</feature>
<feature type="compositionally biased region" description="Basic residues" evidence="5">
    <location>
        <begin position="695"/>
        <end position="712"/>
    </location>
</feature>
<dbReference type="HOGENOM" id="CLU_025974_0_0_1"/>
<dbReference type="Gene3D" id="2.130.10.10">
    <property type="entry name" value="YVTN repeat-like/Quinoprotein amine dehydrogenase"/>
    <property type="match status" value="1"/>
</dbReference>